<comment type="caution">
    <text evidence="3">The sequence shown here is derived from an EMBL/GenBank/DDBJ whole genome shotgun (WGS) entry which is preliminary data.</text>
</comment>
<keyword evidence="4" id="KW-1185">Reference proteome</keyword>
<evidence type="ECO:0000256" key="2">
    <source>
        <dbReference type="SAM" id="Phobius"/>
    </source>
</evidence>
<dbReference type="Proteomes" id="UP000292052">
    <property type="component" value="Unassembled WGS sequence"/>
</dbReference>
<keyword evidence="2" id="KW-0472">Membrane</keyword>
<name>A0A482WAT5_ASBVE</name>
<dbReference type="AlphaFoldDB" id="A0A482WAT5"/>
<accession>A0A482WAT5</accession>
<evidence type="ECO:0000313" key="4">
    <source>
        <dbReference type="Proteomes" id="UP000292052"/>
    </source>
</evidence>
<dbReference type="Gene3D" id="3.80.10.10">
    <property type="entry name" value="Ribonuclease Inhibitor"/>
    <property type="match status" value="1"/>
</dbReference>
<dbReference type="OrthoDB" id="8185041at2759"/>
<feature type="non-terminal residue" evidence="3">
    <location>
        <position position="1"/>
    </location>
</feature>
<reference evidence="3 4" key="1">
    <citation type="submission" date="2017-03" db="EMBL/GenBank/DDBJ databases">
        <title>Genome of the blue death feigning beetle - Asbolus verrucosus.</title>
        <authorList>
            <person name="Rider S.D."/>
        </authorList>
    </citation>
    <scope>NUCLEOTIDE SEQUENCE [LARGE SCALE GENOMIC DNA]</scope>
    <source>
        <strain evidence="3">Butters</strain>
        <tissue evidence="3">Head and leg muscle</tissue>
    </source>
</reference>
<keyword evidence="2" id="KW-0812">Transmembrane</keyword>
<dbReference type="STRING" id="1661398.A0A482WAT5"/>
<keyword evidence="2" id="KW-1133">Transmembrane helix</keyword>
<feature type="transmembrane region" description="Helical" evidence="2">
    <location>
        <begin position="434"/>
        <end position="458"/>
    </location>
</feature>
<evidence type="ECO:0000313" key="3">
    <source>
        <dbReference type="EMBL" id="RZC41897.1"/>
    </source>
</evidence>
<protein>
    <submittedName>
        <fullName evidence="3">Uncharacterized protein</fullName>
    </submittedName>
</protein>
<proteinExistence type="predicted"/>
<dbReference type="InterPro" id="IPR032675">
    <property type="entry name" value="LRR_dom_sf"/>
</dbReference>
<evidence type="ECO:0000256" key="1">
    <source>
        <dbReference type="SAM" id="MobiDB-lite"/>
    </source>
</evidence>
<gene>
    <name evidence="3" type="ORF">BDFB_008920</name>
</gene>
<organism evidence="3 4">
    <name type="scientific">Asbolus verrucosus</name>
    <name type="common">Desert ironclad beetle</name>
    <dbReference type="NCBI Taxonomy" id="1661398"/>
    <lineage>
        <taxon>Eukaryota</taxon>
        <taxon>Metazoa</taxon>
        <taxon>Ecdysozoa</taxon>
        <taxon>Arthropoda</taxon>
        <taxon>Hexapoda</taxon>
        <taxon>Insecta</taxon>
        <taxon>Pterygota</taxon>
        <taxon>Neoptera</taxon>
        <taxon>Endopterygota</taxon>
        <taxon>Coleoptera</taxon>
        <taxon>Polyphaga</taxon>
        <taxon>Cucujiformia</taxon>
        <taxon>Tenebrionidae</taxon>
        <taxon>Pimeliinae</taxon>
        <taxon>Asbolus</taxon>
    </lineage>
</organism>
<dbReference type="EMBL" id="QDEB01013188">
    <property type="protein sequence ID" value="RZC41897.1"/>
    <property type="molecule type" value="Genomic_DNA"/>
</dbReference>
<dbReference type="SUPFAM" id="SSF52058">
    <property type="entry name" value="L domain-like"/>
    <property type="match status" value="1"/>
</dbReference>
<feature type="compositionally biased region" description="Basic and acidic residues" evidence="1">
    <location>
        <begin position="622"/>
        <end position="636"/>
    </location>
</feature>
<feature type="region of interest" description="Disordered" evidence="1">
    <location>
        <begin position="618"/>
        <end position="657"/>
    </location>
</feature>
<sequence>ELKLEHQTLGQVIEIFIVGGRSIVLGQKSFNGLRGLALLHIKDTRQLVMETQSFHNVTSPSLIIQIQNCDQLSIKTGAFESVQSSTEVEITRCASVNIEKSAFSKLQSARFKDISKLLLATRAFEFKNQGSIGRHGPVTTIYFDNVNISSVPPKTFFSTLAEIDIQNSYLHDVQNEAFSANQITSISIKNSSIDYLRSGSFTDRTLIYNFKLSSCTILKIEAGAIMAAIDNLTVQHSTITDIQSGAINSTVAKADIVGNNIVNFYSFGFVFQNWNRIVLEQNVIKFLHANFLLAPVNPDNVVEFSYVGNDVFNVKPGALSFVPDLEDRVFTFKNNFFNQTCHCAIEEWIVELTTAKVSSKFKQILNNTFCTVNNLLSQCFELPVGVINLQNFTELVCNTKNDTIICEPYKGETKIVNTTSMIFADNDPPAQTSWLTLIISLTSVLVLVVIATFVVMLIRGSRWLKRKGYFRKIQYSQNEHSNEEENTIETVDESDKLDISEDLTMEMLQDLSKRLDDPNTHQEASEMIEQLYQKYIRNNGPENNNQQDEEAHLYEELGNLQLNRVEHDPNKQQNGPRSILRLMEEKFNTQFEEIDADEARPALIGEYSEPSDAAIHLYSELKQNKDSESENKDSLRSRGSGSMAFRPLPDKPGSSKM</sequence>